<dbReference type="RefSeq" id="WP_021099890.1">
    <property type="nucleotide sequence ID" value="NZ_KE557306.1"/>
</dbReference>
<keyword evidence="2" id="KW-1185">Reference proteome</keyword>
<dbReference type="Pfam" id="PF00300">
    <property type="entry name" value="His_Phos_1"/>
    <property type="match status" value="1"/>
</dbReference>
<accession>S9S181</accession>
<dbReference type="SUPFAM" id="SSF53254">
    <property type="entry name" value="Phosphoglycerate mutase-like"/>
    <property type="match status" value="1"/>
</dbReference>
<dbReference type="STRING" id="1123360.thalar_01320"/>
<dbReference type="InterPro" id="IPR029033">
    <property type="entry name" value="His_PPase_superfam"/>
</dbReference>
<protein>
    <submittedName>
        <fullName evidence="1">Phosphoglycerate mutase</fullName>
    </submittedName>
</protein>
<dbReference type="HOGENOM" id="CLU_099469_0_0_5"/>
<dbReference type="OrthoDB" id="34197at2"/>
<dbReference type="EMBL" id="AONI01000009">
    <property type="protein sequence ID" value="EPX79984.1"/>
    <property type="molecule type" value="Genomic_DNA"/>
</dbReference>
<organism evidence="1 2">
    <name type="scientific">Litoreibacter arenae DSM 19593</name>
    <dbReference type="NCBI Taxonomy" id="1123360"/>
    <lineage>
        <taxon>Bacteria</taxon>
        <taxon>Pseudomonadati</taxon>
        <taxon>Pseudomonadota</taxon>
        <taxon>Alphaproteobacteria</taxon>
        <taxon>Rhodobacterales</taxon>
        <taxon>Roseobacteraceae</taxon>
        <taxon>Litoreibacter</taxon>
    </lineage>
</organism>
<name>S9S181_9RHOB</name>
<gene>
    <name evidence="1" type="ORF">thalar_01320</name>
</gene>
<reference evidence="2" key="1">
    <citation type="journal article" date="2013" name="Stand. Genomic Sci.">
        <title>Genome sequence of the Litoreibacter arenae type strain (DSM 19593(T)), a member of the Roseobacter clade isolated from sea sand.</title>
        <authorList>
            <person name="Riedel T."/>
            <person name="Fiebig A."/>
            <person name="Petersen J."/>
            <person name="Gronow S."/>
            <person name="Kyrpides N.C."/>
            <person name="Goker M."/>
            <person name="Klenk H.P."/>
        </authorList>
    </citation>
    <scope>NUCLEOTIDE SEQUENCE [LARGE SCALE GENOMIC DNA]</scope>
    <source>
        <strain evidence="2">DSM 19593</strain>
    </source>
</reference>
<dbReference type="eggNOG" id="COG0406">
    <property type="taxonomic scope" value="Bacteria"/>
</dbReference>
<dbReference type="Proteomes" id="UP000015351">
    <property type="component" value="Unassembled WGS sequence"/>
</dbReference>
<proteinExistence type="predicted"/>
<evidence type="ECO:0000313" key="2">
    <source>
        <dbReference type="Proteomes" id="UP000015351"/>
    </source>
</evidence>
<dbReference type="AlphaFoldDB" id="S9S181"/>
<evidence type="ECO:0000313" key="1">
    <source>
        <dbReference type="EMBL" id="EPX79984.1"/>
    </source>
</evidence>
<dbReference type="Gene3D" id="3.40.50.1240">
    <property type="entry name" value="Phosphoglycerate mutase-like"/>
    <property type="match status" value="1"/>
</dbReference>
<sequence>MPRRAYYLSHPQVLIDPDVAVGEWGLSDEGHARVAALIERGLPQVSMMFSSLEVKALETARPLADALGCPLITRAEMGENDRSATGFLPPAEFEATADRFFAEPDVSVRGWKTACAAQRRIVGAVEAALLETSGDALFVGHGAVGTLLYCALCDVGIDRRYDQGPGGGNVFDWQVGHAPKAGWRPMEDL</sequence>
<dbReference type="InterPro" id="IPR013078">
    <property type="entry name" value="His_Pase_superF_clade-1"/>
</dbReference>
<comment type="caution">
    <text evidence="1">The sequence shown here is derived from an EMBL/GenBank/DDBJ whole genome shotgun (WGS) entry which is preliminary data.</text>
</comment>